<reference evidence="2 3" key="1">
    <citation type="submission" date="2020-12" db="EMBL/GenBank/DDBJ databases">
        <title>Geomonas sp. Red259, isolated from paddy soil.</title>
        <authorList>
            <person name="Xu Z."/>
            <person name="Zhang Z."/>
            <person name="Masuda Y."/>
            <person name="Itoh H."/>
            <person name="Senoo K."/>
        </authorList>
    </citation>
    <scope>NUCLEOTIDE SEQUENCE [LARGE SCALE GENOMIC DNA]</scope>
    <source>
        <strain evidence="2 3">Red259</strain>
    </source>
</reference>
<dbReference type="GO" id="GO:0016301">
    <property type="term" value="F:kinase activity"/>
    <property type="evidence" value="ECO:0007669"/>
    <property type="project" value="UniProtKB-KW"/>
</dbReference>
<proteinExistence type="predicted"/>
<keyword evidence="2" id="KW-0808">Transferase</keyword>
<dbReference type="EMBL" id="JAEMHK010000001">
    <property type="protein sequence ID" value="MBJ6798828.1"/>
    <property type="molecule type" value="Genomic_DNA"/>
</dbReference>
<accession>A0ABS0YLI4</accession>
<dbReference type="InterPro" id="IPR036890">
    <property type="entry name" value="HATPase_C_sf"/>
</dbReference>
<dbReference type="Gene3D" id="3.30.565.10">
    <property type="entry name" value="Histidine kinase-like ATPase, C-terminal domain"/>
    <property type="match status" value="1"/>
</dbReference>
<dbReference type="Pfam" id="PF02518">
    <property type="entry name" value="HATPase_c"/>
    <property type="match status" value="1"/>
</dbReference>
<comment type="caution">
    <text evidence="2">The sequence shown here is derived from an EMBL/GenBank/DDBJ whole genome shotgun (WGS) entry which is preliminary data.</text>
</comment>
<dbReference type="InterPro" id="IPR003594">
    <property type="entry name" value="HATPase_dom"/>
</dbReference>
<dbReference type="Proteomes" id="UP000641025">
    <property type="component" value="Unassembled WGS sequence"/>
</dbReference>
<keyword evidence="2" id="KW-0418">Kinase</keyword>
<feature type="domain" description="Histidine kinase/HSP90-like ATPase" evidence="1">
    <location>
        <begin position="151"/>
        <end position="292"/>
    </location>
</feature>
<name>A0ABS0YLI4_9BACT</name>
<evidence type="ECO:0000313" key="3">
    <source>
        <dbReference type="Proteomes" id="UP000641025"/>
    </source>
</evidence>
<keyword evidence="3" id="KW-1185">Reference proteome</keyword>
<sequence length="294" mass="32354">MSIISFPEDVWVSGAGLEDIFTRAHFTILNSRRLKFDIAPGTKILIDAAVIFLSLLNQLVYDGKAIILDFTSQDSNVMGYLDRMGFFDNLDTNITVLPARPAFSKAKIFGRSNLSVVEIAAIDFADYDELPSRLADALENKCKKLSKASFTIFGELIDNVFEHSSTDLRAFAALQAYKNGVKVIVSDSGEGLLETLRPQLPKKYAKCSDIDVILQAFENGLSRFGEDSGRGCGLATCAQKAVQYHGNLEVRLSTSRVNLLPSSGNGYTPNTAYCYSHLLPIRGTHISFDFPLDE</sequence>
<dbReference type="RefSeq" id="WP_199393354.1">
    <property type="nucleotide sequence ID" value="NZ_JAEMHK010000001.1"/>
</dbReference>
<organism evidence="2 3">
    <name type="scientific">Geomonas propionica</name>
    <dbReference type="NCBI Taxonomy" id="2798582"/>
    <lineage>
        <taxon>Bacteria</taxon>
        <taxon>Pseudomonadati</taxon>
        <taxon>Thermodesulfobacteriota</taxon>
        <taxon>Desulfuromonadia</taxon>
        <taxon>Geobacterales</taxon>
        <taxon>Geobacteraceae</taxon>
        <taxon>Geomonas</taxon>
    </lineage>
</organism>
<protein>
    <submittedName>
        <fullName evidence="2">Sensor histidine kinase</fullName>
    </submittedName>
</protein>
<dbReference type="SUPFAM" id="SSF55874">
    <property type="entry name" value="ATPase domain of HSP90 chaperone/DNA topoisomerase II/histidine kinase"/>
    <property type="match status" value="1"/>
</dbReference>
<gene>
    <name evidence="2" type="ORF">JFN90_01615</name>
</gene>
<evidence type="ECO:0000313" key="2">
    <source>
        <dbReference type="EMBL" id="MBJ6798828.1"/>
    </source>
</evidence>
<evidence type="ECO:0000259" key="1">
    <source>
        <dbReference type="Pfam" id="PF02518"/>
    </source>
</evidence>